<feature type="signal peptide" evidence="1">
    <location>
        <begin position="1"/>
        <end position="22"/>
    </location>
</feature>
<dbReference type="RefSeq" id="XP_030987292.1">
    <property type="nucleotide sequence ID" value="XM_031122066.1"/>
</dbReference>
<dbReference type="KEGG" id="pgri:PgNI_01995"/>
<keyword evidence="1" id="KW-0732">Signal</keyword>
<reference evidence="3" key="3">
    <citation type="submission" date="2025-08" db="UniProtKB">
        <authorList>
            <consortium name="RefSeq"/>
        </authorList>
    </citation>
    <scope>IDENTIFICATION</scope>
    <source>
        <strain evidence="3">NI907</strain>
    </source>
</reference>
<gene>
    <name evidence="3" type="ORF">PgNI_01995</name>
</gene>
<sequence length="94" mass="10722">MQPIGLFTIITATAALLPTVYAGKSYKAQKICHFTILKMYKNTWTFVRKDSAPADQTTTIEGIKVFFSKDCIPQHDYRGLYIEYNGFHHDVSQS</sequence>
<accession>A0A6P8BJK2</accession>
<reference evidence="3" key="2">
    <citation type="submission" date="2019-10" db="EMBL/GenBank/DDBJ databases">
        <authorList>
            <consortium name="NCBI Genome Project"/>
        </authorList>
    </citation>
    <scope>NUCLEOTIDE SEQUENCE</scope>
    <source>
        <strain evidence="3">NI907</strain>
    </source>
</reference>
<keyword evidence="2" id="KW-1185">Reference proteome</keyword>
<name>A0A6P8BJK2_PYRGI</name>
<evidence type="ECO:0000313" key="2">
    <source>
        <dbReference type="Proteomes" id="UP000515153"/>
    </source>
</evidence>
<reference evidence="3" key="1">
    <citation type="journal article" date="2019" name="Mol. Biol. Evol.">
        <title>Blast fungal genomes show frequent chromosomal changes, gene gains and losses, and effector gene turnover.</title>
        <authorList>
            <person name="Gomez Luciano L.B."/>
            <person name="Jason Tsai I."/>
            <person name="Chuma I."/>
            <person name="Tosa Y."/>
            <person name="Chen Y.H."/>
            <person name="Li J.Y."/>
            <person name="Li M.Y."/>
            <person name="Jade Lu M.Y."/>
            <person name="Nakayashiki H."/>
            <person name="Li W.H."/>
        </authorList>
    </citation>
    <scope>NUCLEOTIDE SEQUENCE</scope>
    <source>
        <strain evidence="3">NI907</strain>
    </source>
</reference>
<protein>
    <submittedName>
        <fullName evidence="3">Uncharacterized protein</fullName>
    </submittedName>
</protein>
<proteinExistence type="predicted"/>
<evidence type="ECO:0000313" key="3">
    <source>
        <dbReference type="RefSeq" id="XP_030987292.1"/>
    </source>
</evidence>
<dbReference type="AlphaFoldDB" id="A0A6P8BJK2"/>
<evidence type="ECO:0000256" key="1">
    <source>
        <dbReference type="SAM" id="SignalP"/>
    </source>
</evidence>
<dbReference type="GeneID" id="41956978"/>
<feature type="chain" id="PRO_5028205923" evidence="1">
    <location>
        <begin position="23"/>
        <end position="94"/>
    </location>
</feature>
<dbReference type="Proteomes" id="UP000515153">
    <property type="component" value="Unplaced"/>
</dbReference>
<organism evidence="2 3">
    <name type="scientific">Pyricularia grisea</name>
    <name type="common">Crabgrass-specific blast fungus</name>
    <name type="synonym">Magnaporthe grisea</name>
    <dbReference type="NCBI Taxonomy" id="148305"/>
    <lineage>
        <taxon>Eukaryota</taxon>
        <taxon>Fungi</taxon>
        <taxon>Dikarya</taxon>
        <taxon>Ascomycota</taxon>
        <taxon>Pezizomycotina</taxon>
        <taxon>Sordariomycetes</taxon>
        <taxon>Sordariomycetidae</taxon>
        <taxon>Magnaporthales</taxon>
        <taxon>Pyriculariaceae</taxon>
        <taxon>Pyricularia</taxon>
    </lineage>
</organism>